<gene>
    <name evidence="2" type="ORF">BMR1_03g01730</name>
</gene>
<feature type="compositionally biased region" description="Polar residues" evidence="1">
    <location>
        <begin position="54"/>
        <end position="64"/>
    </location>
</feature>
<feature type="compositionally biased region" description="Basic and acidic residues" evidence="1">
    <location>
        <begin position="65"/>
        <end position="75"/>
    </location>
</feature>
<dbReference type="Proteomes" id="UP000002899">
    <property type="component" value="Chromosome III"/>
</dbReference>
<name>A0A0K3AR71_BABMR</name>
<evidence type="ECO:0000313" key="3">
    <source>
        <dbReference type="Proteomes" id="UP000002899"/>
    </source>
</evidence>
<reference evidence="2 3" key="3">
    <citation type="journal article" date="2016" name="Sci. Rep.">
        <title>Genome-wide diversity and gene expression profiling of Babesia microti isolates identify polymorphic genes that mediate host-pathogen interactions.</title>
        <authorList>
            <person name="Silva J.C."/>
            <person name="Cornillot E."/>
            <person name="McCracken C."/>
            <person name="Usmani-Brown S."/>
            <person name="Dwivedi A."/>
            <person name="Ifeonu O.O."/>
            <person name="Crabtree J."/>
            <person name="Gotia H.T."/>
            <person name="Virji A.Z."/>
            <person name="Reynes C."/>
            <person name="Colinge J."/>
            <person name="Kumar V."/>
            <person name="Lawres L."/>
            <person name="Pazzi J.E."/>
            <person name="Pablo J.V."/>
            <person name="Hung C."/>
            <person name="Brancato J."/>
            <person name="Kumari P."/>
            <person name="Orvis J."/>
            <person name="Tretina K."/>
            <person name="Chibucos M."/>
            <person name="Ott S."/>
            <person name="Sadzewicz L."/>
            <person name="Sengamalay N."/>
            <person name="Shetty A.C."/>
            <person name="Su Q."/>
            <person name="Tallon L."/>
            <person name="Fraser C.M."/>
            <person name="Frutos R."/>
            <person name="Molina D.M."/>
            <person name="Krause P.J."/>
            <person name="Ben Mamoun C."/>
        </authorList>
    </citation>
    <scope>NUCLEOTIDE SEQUENCE [LARGE SCALE GENOMIC DNA]</scope>
    <source>
        <strain evidence="2 3">RI</strain>
    </source>
</reference>
<accession>A0A0K3AR71</accession>
<feature type="region of interest" description="Disordered" evidence="1">
    <location>
        <begin position="129"/>
        <end position="160"/>
    </location>
</feature>
<keyword evidence="3" id="KW-1185">Reference proteome</keyword>
<dbReference type="RefSeq" id="XP_012648956.1">
    <property type="nucleotide sequence ID" value="XM_012793502.1"/>
</dbReference>
<dbReference type="VEuPathDB" id="PiroplasmaDB:BMR1_03g01730"/>
<dbReference type="AlphaFoldDB" id="A0A0K3AR71"/>
<protein>
    <submittedName>
        <fullName evidence="2">Uncharacterized protein</fullName>
    </submittedName>
</protein>
<reference evidence="2 3" key="2">
    <citation type="journal article" date="2013" name="PLoS ONE">
        <title>Whole genome mapping and re-organization of the nuclear and mitochondrial genomes of Babesia microti isolates.</title>
        <authorList>
            <person name="Cornillot E."/>
            <person name="Dassouli A."/>
            <person name="Garg A."/>
            <person name="Pachikara N."/>
            <person name="Randazzo S."/>
            <person name="Depoix D."/>
            <person name="Carcy B."/>
            <person name="Delbecq S."/>
            <person name="Frutos R."/>
            <person name="Silva J.C."/>
            <person name="Sutton R."/>
            <person name="Krause P.J."/>
            <person name="Mamoun C.B."/>
        </authorList>
    </citation>
    <scope>NUCLEOTIDE SEQUENCE [LARGE SCALE GENOMIC DNA]</scope>
    <source>
        <strain evidence="2 3">RI</strain>
    </source>
</reference>
<dbReference type="EMBL" id="LN871598">
    <property type="protein sequence ID" value="CTQ40945.1"/>
    <property type="molecule type" value="Genomic_DNA"/>
</dbReference>
<reference evidence="2 3" key="1">
    <citation type="journal article" date="2012" name="Nucleic Acids Res.">
        <title>Sequencing of the smallest Apicomplexan genome from the human pathogen Babesia microti.</title>
        <authorList>
            <person name="Cornillot E."/>
            <person name="Hadj-Kaddour K."/>
            <person name="Dassouli A."/>
            <person name="Noel B."/>
            <person name="Ranwez V."/>
            <person name="Vacherie B."/>
            <person name="Augagneur Y."/>
            <person name="Bres V."/>
            <person name="Duclos A."/>
            <person name="Randazzo S."/>
            <person name="Carcy B."/>
            <person name="Debierre-Grockiego F."/>
            <person name="Delbecq S."/>
            <person name="Moubri-Menage K."/>
            <person name="Shams-Eldin H."/>
            <person name="Usmani-Brown S."/>
            <person name="Bringaud F."/>
            <person name="Wincker P."/>
            <person name="Vivares C.P."/>
            <person name="Schwarz R.T."/>
            <person name="Schetters T.P."/>
            <person name="Krause P.J."/>
            <person name="Gorenflot A."/>
            <person name="Berry V."/>
            <person name="Barbe V."/>
            <person name="Ben Mamoun C."/>
        </authorList>
    </citation>
    <scope>NUCLEOTIDE SEQUENCE [LARGE SCALE GENOMIC DNA]</scope>
    <source>
        <strain evidence="2 3">RI</strain>
    </source>
</reference>
<proteinExistence type="predicted"/>
<sequence length="504" mass="56520">MLSFFKCKKVKQPVTIKPIKSSYSDSGGRIELSAPTGDSTPIAIGRGQRVSFANTEPSRSSFKKNSVDCKGEKKPSVTWDDEGYDHSIDLSNQGSSKAVNRRVSSGVSKEIINEDDRIYITNGVGGRAIGNECNKNSSSTKGTKSSTKSSNSNNDKVTKGDNTVIIYGNDKVNKLPKGKVEPMRINSQLNNIKELYNENIANEEQEGSTSNWLSRKFSSKRLDKGVKDCTLIVNSDNYGRDKYFNRDKKGNPSIFKKMESHEEYIEERKKSSKTGSKKISFFNSSLIDNCFPMYNHVRNTKDDDDYCDVNLSSNYMNAKNKILHREHSAGTGFFNNRLSSLGCDKGYVDGRGPGCASMSTNPVSNPTIIRKRRNATSFQRTVSKGDKFCVNSDMIDGSDESSIIYRLSKGISGLQTSTYVLPERPFLKRNSLDYTRDSKLYYIKVKAAHEKREKERQMKEREGTGYYNGNGEFVDIVPPPYLTKDSSCEDVVESLGFWEKCCPR</sequence>
<evidence type="ECO:0000313" key="2">
    <source>
        <dbReference type="EMBL" id="CTQ40945.1"/>
    </source>
</evidence>
<feature type="compositionally biased region" description="Low complexity" evidence="1">
    <location>
        <begin position="134"/>
        <end position="155"/>
    </location>
</feature>
<feature type="region of interest" description="Disordered" evidence="1">
    <location>
        <begin position="54"/>
        <end position="83"/>
    </location>
</feature>
<organism evidence="2 3">
    <name type="scientific">Babesia microti (strain RI)</name>
    <dbReference type="NCBI Taxonomy" id="1133968"/>
    <lineage>
        <taxon>Eukaryota</taxon>
        <taxon>Sar</taxon>
        <taxon>Alveolata</taxon>
        <taxon>Apicomplexa</taxon>
        <taxon>Aconoidasida</taxon>
        <taxon>Piroplasmida</taxon>
        <taxon>Babesiidae</taxon>
        <taxon>Babesia</taxon>
    </lineage>
</organism>
<dbReference type="GeneID" id="24424981"/>
<evidence type="ECO:0000256" key="1">
    <source>
        <dbReference type="SAM" id="MobiDB-lite"/>
    </source>
</evidence>
<dbReference type="KEGG" id="bmic:BMR1_03g01730"/>